<dbReference type="Proteomes" id="UP001143474">
    <property type="component" value="Unassembled WGS sequence"/>
</dbReference>
<keyword evidence="4" id="KW-1185">Reference proteome</keyword>
<feature type="transmembrane region" description="Helical" evidence="1">
    <location>
        <begin position="80"/>
        <end position="101"/>
    </location>
</feature>
<gene>
    <name evidence="3" type="ORF">GCM10017600_14110</name>
</gene>
<comment type="caution">
    <text evidence="3">The sequence shown here is derived from an EMBL/GenBank/DDBJ whole genome shotgun (WGS) entry which is preliminary data.</text>
</comment>
<organism evidence="3 4">
    <name type="scientific">Streptosporangium carneum</name>
    <dbReference type="NCBI Taxonomy" id="47481"/>
    <lineage>
        <taxon>Bacteria</taxon>
        <taxon>Bacillati</taxon>
        <taxon>Actinomycetota</taxon>
        <taxon>Actinomycetes</taxon>
        <taxon>Streptosporangiales</taxon>
        <taxon>Streptosporangiaceae</taxon>
        <taxon>Streptosporangium</taxon>
    </lineage>
</organism>
<keyword evidence="1" id="KW-0472">Membrane</keyword>
<evidence type="ECO:0000256" key="1">
    <source>
        <dbReference type="SAM" id="Phobius"/>
    </source>
</evidence>
<sequence length="198" mass="20523">MAGTGGTTAGEHLHAVRRRSVRLLRPQRNPAGLVVALLASTGLSLAAGVTAGLAMGSPVGRVPYRRLVDGVGAVKWSDPVVFAVALVAMAAGGALLLLAALPGRTRLVPLESADSRMVIGLTRAGLRRTLRAAAESVDEVSRARVRLGSRNIEVTVFTGADRTGHLLRQVGTVVGDRLTALGAMCGGEVVVRLRRRGV</sequence>
<dbReference type="InterPro" id="IPR046253">
    <property type="entry name" value="DUF6286"/>
</dbReference>
<name>A0A9W6MBC8_9ACTN</name>
<dbReference type="EMBL" id="BSEV01000002">
    <property type="protein sequence ID" value="GLK08006.1"/>
    <property type="molecule type" value="Genomic_DNA"/>
</dbReference>
<reference evidence="3" key="1">
    <citation type="journal article" date="2014" name="Int. J. Syst. Evol. Microbiol.">
        <title>Complete genome sequence of Corynebacterium casei LMG S-19264T (=DSM 44701T), isolated from a smear-ripened cheese.</title>
        <authorList>
            <consortium name="US DOE Joint Genome Institute (JGI-PGF)"/>
            <person name="Walter F."/>
            <person name="Albersmeier A."/>
            <person name="Kalinowski J."/>
            <person name="Ruckert C."/>
        </authorList>
    </citation>
    <scope>NUCLEOTIDE SEQUENCE</scope>
    <source>
        <strain evidence="3">VKM Ac-2007</strain>
    </source>
</reference>
<reference evidence="3" key="2">
    <citation type="submission" date="2023-01" db="EMBL/GenBank/DDBJ databases">
        <authorList>
            <person name="Sun Q."/>
            <person name="Evtushenko L."/>
        </authorList>
    </citation>
    <scope>NUCLEOTIDE SEQUENCE</scope>
    <source>
        <strain evidence="3">VKM Ac-2007</strain>
    </source>
</reference>
<feature type="domain" description="DUF6286" evidence="2">
    <location>
        <begin position="91"/>
        <end position="194"/>
    </location>
</feature>
<dbReference type="Pfam" id="PF19803">
    <property type="entry name" value="DUF6286"/>
    <property type="match status" value="1"/>
</dbReference>
<evidence type="ECO:0000259" key="2">
    <source>
        <dbReference type="Pfam" id="PF19803"/>
    </source>
</evidence>
<evidence type="ECO:0000313" key="3">
    <source>
        <dbReference type="EMBL" id="GLK08006.1"/>
    </source>
</evidence>
<accession>A0A9W6MBC8</accession>
<keyword evidence="1" id="KW-0812">Transmembrane</keyword>
<protein>
    <recommendedName>
        <fullName evidence="2">DUF6286 domain-containing protein</fullName>
    </recommendedName>
</protein>
<evidence type="ECO:0000313" key="4">
    <source>
        <dbReference type="Proteomes" id="UP001143474"/>
    </source>
</evidence>
<keyword evidence="1" id="KW-1133">Transmembrane helix</keyword>
<feature type="transmembrane region" description="Helical" evidence="1">
    <location>
        <begin position="32"/>
        <end position="60"/>
    </location>
</feature>
<proteinExistence type="predicted"/>
<dbReference type="AlphaFoldDB" id="A0A9W6MBC8"/>